<feature type="domain" description="Radical SAM core" evidence="15">
    <location>
        <begin position="99"/>
        <end position="337"/>
    </location>
</feature>
<comment type="subcellular location">
    <subcellularLocation>
        <location evidence="1 14">Cytoplasm</location>
    </subcellularLocation>
</comment>
<dbReference type="SUPFAM" id="SSF102114">
    <property type="entry name" value="Radical SAM enzymes"/>
    <property type="match status" value="1"/>
</dbReference>
<keyword evidence="5 14" id="KW-0698">rRNA processing</keyword>
<dbReference type="PROSITE" id="PS51918">
    <property type="entry name" value="RADICAL_SAM"/>
    <property type="match status" value="1"/>
</dbReference>
<dbReference type="SFLD" id="SFLDF00275">
    <property type="entry name" value="adenosine_C2_methyltransferase"/>
    <property type="match status" value="1"/>
</dbReference>
<evidence type="ECO:0000256" key="13">
    <source>
        <dbReference type="ARBA" id="ARBA00023157"/>
    </source>
</evidence>
<dbReference type="EC" id="2.1.1.192" evidence="14"/>
<keyword evidence="13 14" id="KW-1015">Disulfide bond</keyword>
<dbReference type="InterPro" id="IPR040072">
    <property type="entry name" value="Methyltransferase_A"/>
</dbReference>
<evidence type="ECO:0000256" key="5">
    <source>
        <dbReference type="ARBA" id="ARBA00022552"/>
    </source>
</evidence>
<feature type="binding site" evidence="14">
    <location>
        <begin position="168"/>
        <end position="169"/>
    </location>
    <ligand>
        <name>S-adenosyl-L-methionine</name>
        <dbReference type="ChEBI" id="CHEBI:59789"/>
    </ligand>
</feature>
<dbReference type="EMBL" id="CP135137">
    <property type="protein sequence ID" value="WWR11613.1"/>
    <property type="molecule type" value="Genomic_DNA"/>
</dbReference>
<keyword evidence="11 14" id="KW-0408">Iron</keyword>
<dbReference type="InterPro" id="IPR007197">
    <property type="entry name" value="rSAM"/>
</dbReference>
<dbReference type="Gene3D" id="3.20.20.70">
    <property type="entry name" value="Aldolase class I"/>
    <property type="match status" value="1"/>
</dbReference>
<dbReference type="Pfam" id="PF04055">
    <property type="entry name" value="Radical_SAM"/>
    <property type="match status" value="1"/>
</dbReference>
<comment type="miscellaneous">
    <text evidence="14">Reaction proceeds by a ping-pong mechanism involving intermediate methylation of a conserved cysteine residue.</text>
</comment>
<evidence type="ECO:0000256" key="11">
    <source>
        <dbReference type="ARBA" id="ARBA00023004"/>
    </source>
</evidence>
<dbReference type="GO" id="GO:0032259">
    <property type="term" value="P:methylation"/>
    <property type="evidence" value="ECO:0007669"/>
    <property type="project" value="UniProtKB-KW"/>
</dbReference>
<organism evidence="16 17">
    <name type="scientific">Candidatus Legionella polyplacis</name>
    <dbReference type="NCBI Taxonomy" id="2005262"/>
    <lineage>
        <taxon>Bacteria</taxon>
        <taxon>Pseudomonadati</taxon>
        <taxon>Pseudomonadota</taxon>
        <taxon>Gammaproteobacteria</taxon>
        <taxon>Legionellales</taxon>
        <taxon>Legionellaceae</taxon>
        <taxon>Legionella</taxon>
    </lineage>
</organism>
<feature type="binding site" evidence="14">
    <location>
        <position position="117"/>
    </location>
    <ligand>
        <name>[4Fe-4S] cluster</name>
        <dbReference type="ChEBI" id="CHEBI:49883"/>
        <note>4Fe-4S-S-AdoMet</note>
    </ligand>
</feature>
<evidence type="ECO:0000256" key="10">
    <source>
        <dbReference type="ARBA" id="ARBA00022723"/>
    </source>
</evidence>
<evidence type="ECO:0000256" key="2">
    <source>
        <dbReference type="ARBA" id="ARBA00007544"/>
    </source>
</evidence>
<gene>
    <name evidence="14 16" type="primary">rlmN</name>
    <name evidence="16" type="ORF">RQL39_00345</name>
</gene>
<evidence type="ECO:0000256" key="9">
    <source>
        <dbReference type="ARBA" id="ARBA00022694"/>
    </source>
</evidence>
<dbReference type="PANTHER" id="PTHR30544:SF5">
    <property type="entry name" value="RADICAL SAM CORE DOMAIN-CONTAINING PROTEIN"/>
    <property type="match status" value="1"/>
</dbReference>
<dbReference type="SFLD" id="SFLDS00029">
    <property type="entry name" value="Radical_SAM"/>
    <property type="match status" value="1"/>
</dbReference>
<evidence type="ECO:0000256" key="8">
    <source>
        <dbReference type="ARBA" id="ARBA00022691"/>
    </source>
</evidence>
<dbReference type="InterPro" id="IPR048641">
    <property type="entry name" value="RlmN_N"/>
</dbReference>
<dbReference type="RefSeq" id="WP_338516167.1">
    <property type="nucleotide sequence ID" value="NZ_CP135137.1"/>
</dbReference>
<name>A0ABZ2GVX9_9GAMM</name>
<sequence length="351" mass="40785">MIKKIDILNLNREQIFKIFNSIDEKSYRIQQVMQWIHKFGTKDFLNMTNINKKFRNYLNSTFKVELPSIAGFKKSKDGTCKWLLKLKCKNYIETVFIPEKKRKTLCISSQIGCIANCSFCYTGKMGFSRNLSLSEILGQIWLVNKNLNRKKKIYNDKNITNIVIMGMGEPLFNFKNIINAINIITDKFTYNIPQKKITLSTVGIVPILKKLYHTTSIGIAISLHAPNEELRNILVPINKKYPLFNLIKLCKEIFNKNQKRKVTFEYIMLKNINDQSIHADQLIKLLNNILAKVNLIPFNMFPHSKYESSSMEVIEKFNKKLLNNGIYSSIRKTRGLDINASCGQLYSKIKM</sequence>
<dbReference type="InterPro" id="IPR004383">
    <property type="entry name" value="rRNA_lsu_MTrfase_RlmN/Cfr"/>
</dbReference>
<keyword evidence="9 14" id="KW-0819">tRNA processing</keyword>
<comment type="catalytic activity">
    <reaction evidence="14">
        <text>adenosine(2503) in 23S rRNA + 2 reduced [2Fe-2S]-[ferredoxin] + 2 S-adenosyl-L-methionine = 2-methyladenosine(2503) in 23S rRNA + 5'-deoxyadenosine + L-methionine + 2 oxidized [2Fe-2S]-[ferredoxin] + S-adenosyl-L-homocysteine</text>
        <dbReference type="Rhea" id="RHEA:42916"/>
        <dbReference type="Rhea" id="RHEA-COMP:10000"/>
        <dbReference type="Rhea" id="RHEA-COMP:10001"/>
        <dbReference type="Rhea" id="RHEA-COMP:10152"/>
        <dbReference type="Rhea" id="RHEA-COMP:10282"/>
        <dbReference type="ChEBI" id="CHEBI:17319"/>
        <dbReference type="ChEBI" id="CHEBI:33737"/>
        <dbReference type="ChEBI" id="CHEBI:33738"/>
        <dbReference type="ChEBI" id="CHEBI:57844"/>
        <dbReference type="ChEBI" id="CHEBI:57856"/>
        <dbReference type="ChEBI" id="CHEBI:59789"/>
        <dbReference type="ChEBI" id="CHEBI:74411"/>
        <dbReference type="ChEBI" id="CHEBI:74497"/>
        <dbReference type="EC" id="2.1.1.192"/>
    </reaction>
</comment>
<keyword evidence="6 14" id="KW-0489">Methyltransferase</keyword>
<dbReference type="PANTHER" id="PTHR30544">
    <property type="entry name" value="23S RRNA METHYLTRANSFERASE"/>
    <property type="match status" value="1"/>
</dbReference>
<keyword evidence="3 14" id="KW-0004">4Fe-4S</keyword>
<feature type="active site" description="Proton acceptor" evidence="14">
    <location>
        <position position="93"/>
    </location>
</feature>
<feature type="binding site" evidence="14">
    <location>
        <position position="299"/>
    </location>
    <ligand>
        <name>S-adenosyl-L-methionine</name>
        <dbReference type="ChEBI" id="CHEBI:59789"/>
    </ligand>
</feature>
<protein>
    <recommendedName>
        <fullName evidence="14">Dual-specificity RNA methyltransferase RlmN</fullName>
        <ecNumber evidence="14">2.1.1.192</ecNumber>
    </recommendedName>
    <alternativeName>
        <fullName evidence="14">23S rRNA (adenine(2503)-C(2))-methyltransferase</fullName>
    </alternativeName>
    <alternativeName>
        <fullName evidence="14">23S rRNA m2A2503 methyltransferase</fullName>
    </alternativeName>
    <alternativeName>
        <fullName evidence="14">Ribosomal RNA large subunit methyltransferase N</fullName>
    </alternativeName>
    <alternativeName>
        <fullName evidence="14">tRNA (adenine(37)-C(2))-methyltransferase</fullName>
    </alternativeName>
    <alternativeName>
        <fullName evidence="14">tRNA m2A37 methyltransferase</fullName>
    </alternativeName>
</protein>
<dbReference type="PIRSF" id="PIRSF006004">
    <property type="entry name" value="CHP00048"/>
    <property type="match status" value="1"/>
</dbReference>
<feature type="binding site" evidence="14">
    <location>
        <position position="200"/>
    </location>
    <ligand>
        <name>S-adenosyl-L-methionine</name>
        <dbReference type="ChEBI" id="CHEBI:59789"/>
    </ligand>
</feature>
<proteinExistence type="inferred from homology"/>
<evidence type="ECO:0000256" key="3">
    <source>
        <dbReference type="ARBA" id="ARBA00022485"/>
    </source>
</evidence>
<keyword evidence="8 14" id="KW-0949">S-adenosyl-L-methionine</keyword>
<reference evidence="16" key="1">
    <citation type="submission" date="2023-09" db="EMBL/GenBank/DDBJ databases">
        <title>Genomes of two closely related lineages of the louse Polyplax serrata with different host specificities.</title>
        <authorList>
            <person name="Martinu J."/>
            <person name="Tarabai H."/>
            <person name="Stefka J."/>
            <person name="Hypsa V."/>
        </authorList>
    </citation>
    <scope>NUCLEOTIDE SEQUENCE [LARGE SCALE GENOMIC DNA]</scope>
    <source>
        <strain evidence="16">98ZLc_SE</strain>
    </source>
</reference>
<comment type="cofactor">
    <cofactor evidence="14">
        <name>[4Fe-4S] cluster</name>
        <dbReference type="ChEBI" id="CHEBI:49883"/>
    </cofactor>
    <text evidence="14">Binds 1 [4Fe-4S] cluster. The cluster is coordinated with 3 cysteines and an exchangeable S-adenosyl-L-methionine.</text>
</comment>
<evidence type="ECO:0000256" key="4">
    <source>
        <dbReference type="ARBA" id="ARBA00022490"/>
    </source>
</evidence>
<evidence type="ECO:0000256" key="1">
    <source>
        <dbReference type="ARBA" id="ARBA00004496"/>
    </source>
</evidence>
<comment type="caution">
    <text evidence="14">Lacks conserved residue(s) required for the propagation of feature annotation.</text>
</comment>
<dbReference type="Proteomes" id="UP001368618">
    <property type="component" value="Chromosome"/>
</dbReference>
<keyword evidence="7 14" id="KW-0808">Transferase</keyword>
<evidence type="ECO:0000259" key="15">
    <source>
        <dbReference type="PROSITE" id="PS51918"/>
    </source>
</evidence>
<keyword evidence="12 14" id="KW-0411">Iron-sulfur</keyword>
<keyword evidence="4 14" id="KW-0963">Cytoplasm</keyword>
<dbReference type="Pfam" id="PF21016">
    <property type="entry name" value="RlmN_N"/>
    <property type="match status" value="1"/>
</dbReference>
<dbReference type="InterPro" id="IPR027492">
    <property type="entry name" value="RNA_MTrfase_RlmN"/>
</dbReference>
<dbReference type="NCBIfam" id="TIGR00048">
    <property type="entry name" value="rRNA_mod_RlmN"/>
    <property type="match status" value="1"/>
</dbReference>
<feature type="active site" description="S-methylcysteine intermediate" evidence="14">
    <location>
        <position position="342"/>
    </location>
</feature>
<evidence type="ECO:0000313" key="16">
    <source>
        <dbReference type="EMBL" id="WWR11613.1"/>
    </source>
</evidence>
<comment type="function">
    <text evidence="14">Specifically methylates position 2 of adenine 2503 in 23S rRNA and position 2 of adenine 37 in tRNAs. m2A2503 modification seems to play a crucial role in the proofreading step occurring at the peptidyl transferase center and thus would serve to optimize ribosomal fidelity.</text>
</comment>
<comment type="catalytic activity">
    <reaction evidence="14">
        <text>adenosine(37) in tRNA + 2 reduced [2Fe-2S]-[ferredoxin] + 2 S-adenosyl-L-methionine = 2-methyladenosine(37) in tRNA + 5'-deoxyadenosine + L-methionine + 2 oxidized [2Fe-2S]-[ferredoxin] + S-adenosyl-L-homocysteine</text>
        <dbReference type="Rhea" id="RHEA:43332"/>
        <dbReference type="Rhea" id="RHEA-COMP:10000"/>
        <dbReference type="Rhea" id="RHEA-COMP:10001"/>
        <dbReference type="Rhea" id="RHEA-COMP:10162"/>
        <dbReference type="Rhea" id="RHEA-COMP:10485"/>
        <dbReference type="ChEBI" id="CHEBI:17319"/>
        <dbReference type="ChEBI" id="CHEBI:33737"/>
        <dbReference type="ChEBI" id="CHEBI:33738"/>
        <dbReference type="ChEBI" id="CHEBI:57844"/>
        <dbReference type="ChEBI" id="CHEBI:57856"/>
        <dbReference type="ChEBI" id="CHEBI:59789"/>
        <dbReference type="ChEBI" id="CHEBI:74411"/>
        <dbReference type="ChEBI" id="CHEBI:74497"/>
        <dbReference type="EC" id="2.1.1.192"/>
    </reaction>
</comment>
<dbReference type="SFLD" id="SFLDG01062">
    <property type="entry name" value="methyltransferase_(Class_A)"/>
    <property type="match status" value="1"/>
</dbReference>
<dbReference type="GO" id="GO:0008168">
    <property type="term" value="F:methyltransferase activity"/>
    <property type="evidence" value="ECO:0007669"/>
    <property type="project" value="UniProtKB-KW"/>
</dbReference>
<evidence type="ECO:0000313" key="17">
    <source>
        <dbReference type="Proteomes" id="UP001368618"/>
    </source>
</evidence>
<dbReference type="Gene3D" id="1.10.150.530">
    <property type="match status" value="1"/>
</dbReference>
<dbReference type="InterPro" id="IPR058240">
    <property type="entry name" value="rSAM_sf"/>
</dbReference>
<keyword evidence="17" id="KW-1185">Reference proteome</keyword>
<dbReference type="CDD" id="cd01335">
    <property type="entry name" value="Radical_SAM"/>
    <property type="match status" value="1"/>
</dbReference>
<evidence type="ECO:0000256" key="6">
    <source>
        <dbReference type="ARBA" id="ARBA00022603"/>
    </source>
</evidence>
<evidence type="ECO:0000256" key="12">
    <source>
        <dbReference type="ARBA" id="ARBA00023014"/>
    </source>
</evidence>
<dbReference type="HAMAP" id="MF_01849">
    <property type="entry name" value="RNA_methyltr_RlmN"/>
    <property type="match status" value="1"/>
</dbReference>
<feature type="binding site" evidence="14">
    <location>
        <begin position="222"/>
        <end position="224"/>
    </location>
    <ligand>
        <name>S-adenosyl-L-methionine</name>
        <dbReference type="ChEBI" id="CHEBI:59789"/>
    </ligand>
</feature>
<evidence type="ECO:0000256" key="14">
    <source>
        <dbReference type="HAMAP-Rule" id="MF_01849"/>
    </source>
</evidence>
<comment type="similarity">
    <text evidence="2 14">Belongs to the radical SAM superfamily. RlmN family.</text>
</comment>
<dbReference type="InterPro" id="IPR013785">
    <property type="entry name" value="Aldolase_TIM"/>
</dbReference>
<keyword evidence="10 14" id="KW-0479">Metal-binding</keyword>
<feature type="binding site" evidence="14">
    <location>
        <position position="120"/>
    </location>
    <ligand>
        <name>[4Fe-4S] cluster</name>
        <dbReference type="ChEBI" id="CHEBI:49883"/>
        <note>4Fe-4S-S-AdoMet</note>
    </ligand>
</feature>
<accession>A0ABZ2GVX9</accession>
<evidence type="ECO:0000256" key="7">
    <source>
        <dbReference type="ARBA" id="ARBA00022679"/>
    </source>
</evidence>
<feature type="binding site" evidence="14">
    <location>
        <position position="113"/>
    </location>
    <ligand>
        <name>[4Fe-4S] cluster</name>
        <dbReference type="ChEBI" id="CHEBI:49883"/>
        <note>4Fe-4S-S-AdoMet</note>
    </ligand>
</feature>